<evidence type="ECO:0000313" key="3">
    <source>
        <dbReference type="Proteomes" id="UP001162131"/>
    </source>
</evidence>
<organism evidence="2 3">
    <name type="scientific">Blepharisma stoltei</name>
    <dbReference type="NCBI Taxonomy" id="1481888"/>
    <lineage>
        <taxon>Eukaryota</taxon>
        <taxon>Sar</taxon>
        <taxon>Alveolata</taxon>
        <taxon>Ciliophora</taxon>
        <taxon>Postciliodesmatophora</taxon>
        <taxon>Heterotrichea</taxon>
        <taxon>Heterotrichida</taxon>
        <taxon>Blepharismidae</taxon>
        <taxon>Blepharisma</taxon>
    </lineage>
</organism>
<gene>
    <name evidence="2" type="ORF">BSTOLATCC_MIC16669</name>
</gene>
<proteinExistence type="predicted"/>
<dbReference type="AlphaFoldDB" id="A0AAU9IZ32"/>
<protein>
    <submittedName>
        <fullName evidence="2">Uncharacterized protein</fullName>
    </submittedName>
</protein>
<dbReference type="EMBL" id="CAJZBQ010000016">
    <property type="protein sequence ID" value="CAG9316560.1"/>
    <property type="molecule type" value="Genomic_DNA"/>
</dbReference>
<feature type="region of interest" description="Disordered" evidence="1">
    <location>
        <begin position="339"/>
        <end position="358"/>
    </location>
</feature>
<sequence length="418" mass="47766">MAYQSLKLSTRDSFLSSCSNSDRSSTNLRSQFKKISDQLGTLTPLEKSDIASLGSSFSTSSKLMGHHTRKPQRHFTCFTPKSPTLNFQISQDQMITNIIQDCDLIKDEIVGALKSATKDAKSAKKDVLITSQIERSDKFHSLLHEGIFEQEKRKIEENYKNLHYNEELSKKYEKVRSLLAPSREGNSRLPNIEENEDRKDHCFITKEDLTDGETAYILSINKRCFGESFSPNVKESPEKICQKAKTMISAKEISPEETILTDIKSIMSKKNDFSPKKVSSSRYSGFKSNSDRILEKIKNQPTSPSMQQNSAGLDRIGSPSFSPIKKKNSLPQLKLNYPGVKNKVQDSSPKEKFNQKKGHKGEIHVNYFKKRTLDKNLMEAFKDIKLEPKDFKLKRKVEKLMTTRQNLIYTNKELSLKL</sequence>
<dbReference type="Proteomes" id="UP001162131">
    <property type="component" value="Unassembled WGS sequence"/>
</dbReference>
<reference evidence="2" key="1">
    <citation type="submission" date="2021-09" db="EMBL/GenBank/DDBJ databases">
        <authorList>
            <consortium name="AG Swart"/>
            <person name="Singh M."/>
            <person name="Singh A."/>
            <person name="Seah K."/>
            <person name="Emmerich C."/>
        </authorList>
    </citation>
    <scope>NUCLEOTIDE SEQUENCE</scope>
    <source>
        <strain evidence="2">ATCC30299</strain>
    </source>
</reference>
<keyword evidence="3" id="KW-1185">Reference proteome</keyword>
<name>A0AAU9IZ32_9CILI</name>
<comment type="caution">
    <text evidence="2">The sequence shown here is derived from an EMBL/GenBank/DDBJ whole genome shotgun (WGS) entry which is preliminary data.</text>
</comment>
<evidence type="ECO:0000313" key="2">
    <source>
        <dbReference type="EMBL" id="CAG9316560.1"/>
    </source>
</evidence>
<accession>A0AAU9IZ32</accession>
<evidence type="ECO:0000256" key="1">
    <source>
        <dbReference type="SAM" id="MobiDB-lite"/>
    </source>
</evidence>